<dbReference type="KEGG" id="npv:OHM77_12945"/>
<evidence type="ECO:0000256" key="1">
    <source>
        <dbReference type="SAM" id="MobiDB-lite"/>
    </source>
</evidence>
<dbReference type="Proteomes" id="UP001234916">
    <property type="component" value="Chromosome"/>
</dbReference>
<dbReference type="SUPFAM" id="SSF74653">
    <property type="entry name" value="TolA/TonB C-terminal domain"/>
    <property type="match status" value="1"/>
</dbReference>
<accession>A0AA49FLA5</accession>
<reference evidence="3" key="1">
    <citation type="journal article" date="2023" name="Nat. Microbiol.">
        <title>Enrichment and characterization of a nitric oxide-reducing microbial community in a continuous bioreactor.</title>
        <authorList>
            <person name="Garrido-Amador P."/>
            <person name="Stortenbeker N."/>
            <person name="Wessels H.J.C.T."/>
            <person name="Speth D.R."/>
            <person name="Garcia-Heredia I."/>
            <person name="Kartal B."/>
        </authorList>
    </citation>
    <scope>NUCLEOTIDE SEQUENCE</scope>
    <source>
        <strain evidence="3">MAG1</strain>
    </source>
</reference>
<sequence length="196" mass="20971">MRTIDAFAVSLAMHALLAALPAGYPPHAAGPGDRAPRPDGAPVPLDVRLVPHPLTNPARGVPSELQSVIRSGGGGAEERADAAPMLAPSPRVPGIPVPRYLDPKELTRRARVLEDIEPSPDELEGRPGSGKIVLVLFISETGKVDRVELESSRLEEPFPSSLSRQFLAARFAPAERDGIPVKSRMRVEVVVRPLAK</sequence>
<organism evidence="3">
    <name type="scientific">Candidatus Nitricoxidivorans perseverans</name>
    <dbReference type="NCBI Taxonomy" id="2975601"/>
    <lineage>
        <taxon>Bacteria</taxon>
        <taxon>Pseudomonadati</taxon>
        <taxon>Pseudomonadota</taxon>
        <taxon>Betaproteobacteria</taxon>
        <taxon>Nitrosomonadales</taxon>
        <taxon>Sterolibacteriaceae</taxon>
        <taxon>Candidatus Nitricoxidivorans</taxon>
    </lineage>
</organism>
<feature type="signal peptide" evidence="2">
    <location>
        <begin position="1"/>
        <end position="28"/>
    </location>
</feature>
<evidence type="ECO:0000256" key="2">
    <source>
        <dbReference type="SAM" id="SignalP"/>
    </source>
</evidence>
<protein>
    <recommendedName>
        <fullName evidence="4">TonB C-terminal domain-containing protein</fullName>
    </recommendedName>
</protein>
<dbReference type="AlphaFoldDB" id="A0AA49FLA5"/>
<dbReference type="EMBL" id="CP107246">
    <property type="protein sequence ID" value="WIM05567.1"/>
    <property type="molecule type" value="Genomic_DNA"/>
</dbReference>
<feature type="region of interest" description="Disordered" evidence="1">
    <location>
        <begin position="53"/>
        <end position="99"/>
    </location>
</feature>
<proteinExistence type="predicted"/>
<feature type="chain" id="PRO_5041323251" description="TonB C-terminal domain-containing protein" evidence="2">
    <location>
        <begin position="29"/>
        <end position="196"/>
    </location>
</feature>
<evidence type="ECO:0008006" key="4">
    <source>
        <dbReference type="Google" id="ProtNLM"/>
    </source>
</evidence>
<gene>
    <name evidence="3" type="ORF">OHM77_12945</name>
</gene>
<evidence type="ECO:0000313" key="3">
    <source>
        <dbReference type="EMBL" id="WIM05567.1"/>
    </source>
</evidence>
<dbReference type="Gene3D" id="3.30.1150.10">
    <property type="match status" value="1"/>
</dbReference>
<keyword evidence="2" id="KW-0732">Signal</keyword>
<name>A0AA49FLA5_9PROT</name>